<reference evidence="2 3" key="1">
    <citation type="submission" date="2024-03" db="EMBL/GenBank/DDBJ databases">
        <title>Human intestinal bacterial collection.</title>
        <authorList>
            <person name="Pauvert C."/>
            <person name="Hitch T.C.A."/>
            <person name="Clavel T."/>
        </authorList>
    </citation>
    <scope>NUCLEOTIDE SEQUENCE [LARGE SCALE GENOMIC DNA]</scope>
    <source>
        <strain evidence="2 3">CLA-SR-H021</strain>
    </source>
</reference>
<protein>
    <submittedName>
        <fullName evidence="2">GDP-mannose 4,6-dehydratase</fullName>
    </submittedName>
</protein>
<dbReference type="SUPFAM" id="SSF51735">
    <property type="entry name" value="NAD(P)-binding Rossmann-fold domains"/>
    <property type="match status" value="1"/>
</dbReference>
<dbReference type="RefSeq" id="WP_008726298.1">
    <property type="nucleotide sequence ID" value="NZ_JBBMFM010000082.1"/>
</dbReference>
<dbReference type="Gene3D" id="3.90.25.10">
    <property type="entry name" value="UDP-galactose 4-epimerase, domain 1"/>
    <property type="match status" value="1"/>
</dbReference>
<dbReference type="Pfam" id="PF16363">
    <property type="entry name" value="GDP_Man_Dehyd"/>
    <property type="match status" value="1"/>
</dbReference>
<feature type="domain" description="NAD(P)-binding" evidence="1">
    <location>
        <begin position="5"/>
        <end position="305"/>
    </location>
</feature>
<accession>A0ABV1D9A9</accession>
<evidence type="ECO:0000313" key="3">
    <source>
        <dbReference type="Proteomes" id="UP001454086"/>
    </source>
</evidence>
<name>A0ABV1D9A9_9FIRM</name>
<dbReference type="CDD" id="cd05260">
    <property type="entry name" value="GDP_MD_SDR_e"/>
    <property type="match status" value="1"/>
</dbReference>
<keyword evidence="3" id="KW-1185">Reference proteome</keyword>
<sequence>MKKALIIGAAGFVGGYLIDYIQKKCVWSIIATKMPYEDFEYPEVKICNLDIMDKDSIVNLLREIHPDYIFHLAAQSSVALSWKNPGLTVDVNIKGSLNLLDAVRELDYVPRVMLIGSGEEYGFVLRDEVPIREENVLRPGNIYAATKACQNMLGKIYFQAYGMDIVMIRAFNHIGPNQAPIFVVSDFCKQVVEIEKELREPVLYVGNLSARRDFSDVRDVVRAYTFLMESGVAGQTYNVGSGEAVSIGEILQLILEFSLKQINVEVDSNRIRPVDIPIIEADIEKLVSCTGWKREITLRDTIKETLDYWRARL</sequence>
<dbReference type="InterPro" id="IPR036291">
    <property type="entry name" value="NAD(P)-bd_dom_sf"/>
</dbReference>
<dbReference type="Gene3D" id="3.40.50.720">
    <property type="entry name" value="NAD(P)-binding Rossmann-like Domain"/>
    <property type="match status" value="1"/>
</dbReference>
<dbReference type="Proteomes" id="UP001454086">
    <property type="component" value="Unassembled WGS sequence"/>
</dbReference>
<evidence type="ECO:0000259" key="1">
    <source>
        <dbReference type="Pfam" id="PF16363"/>
    </source>
</evidence>
<dbReference type="PANTHER" id="PTHR43000">
    <property type="entry name" value="DTDP-D-GLUCOSE 4,6-DEHYDRATASE-RELATED"/>
    <property type="match status" value="1"/>
</dbReference>
<proteinExistence type="predicted"/>
<dbReference type="InterPro" id="IPR016040">
    <property type="entry name" value="NAD(P)-bd_dom"/>
</dbReference>
<organism evidence="2 3">
    <name type="scientific">Enterocloster hominis</name>
    <name type="common">ex Hitch et al. 2024</name>
    <dbReference type="NCBI Taxonomy" id="1917870"/>
    <lineage>
        <taxon>Bacteria</taxon>
        <taxon>Bacillati</taxon>
        <taxon>Bacillota</taxon>
        <taxon>Clostridia</taxon>
        <taxon>Lachnospirales</taxon>
        <taxon>Lachnospiraceae</taxon>
        <taxon>Enterocloster</taxon>
    </lineage>
</organism>
<gene>
    <name evidence="2" type="ORF">WMQ36_18535</name>
</gene>
<comment type="caution">
    <text evidence="2">The sequence shown here is derived from an EMBL/GenBank/DDBJ whole genome shotgun (WGS) entry which is preliminary data.</text>
</comment>
<evidence type="ECO:0000313" key="2">
    <source>
        <dbReference type="EMBL" id="MEQ2426970.1"/>
    </source>
</evidence>
<dbReference type="EMBL" id="JBBMFM010000082">
    <property type="protein sequence ID" value="MEQ2426970.1"/>
    <property type="molecule type" value="Genomic_DNA"/>
</dbReference>